<dbReference type="EMBL" id="MPJD01000021">
    <property type="protein sequence ID" value="OKA21921.1"/>
    <property type="molecule type" value="Genomic_DNA"/>
</dbReference>
<dbReference type="Proteomes" id="UP000186677">
    <property type="component" value="Unassembled WGS sequence"/>
</dbReference>
<organism evidence="1 3">
    <name type="scientific">Pseudomonas versuta</name>
    <dbReference type="NCBI Taxonomy" id="1788301"/>
    <lineage>
        <taxon>Bacteria</taxon>
        <taxon>Pseudomonadati</taxon>
        <taxon>Pseudomonadota</taxon>
        <taxon>Gammaproteobacteria</taxon>
        <taxon>Pseudomonadales</taxon>
        <taxon>Pseudomonadaceae</taxon>
        <taxon>Pseudomonas</taxon>
    </lineage>
</organism>
<reference evidence="1 3" key="1">
    <citation type="submission" date="2016-11" db="EMBL/GenBank/DDBJ databases">
        <title>Draft genome of Pseudomonas versuta A4R1.12.</title>
        <authorList>
            <person name="See-Too W.-S."/>
        </authorList>
    </citation>
    <scope>NUCLEOTIDE SEQUENCE [LARGE SCALE GENOMIC DNA]</scope>
    <source>
        <strain evidence="1 3">A4R1.12</strain>
    </source>
</reference>
<protein>
    <submittedName>
        <fullName evidence="1">Uncharacterized protein</fullName>
    </submittedName>
</protein>
<dbReference type="Proteomes" id="UP000185990">
    <property type="component" value="Unassembled WGS sequence"/>
</dbReference>
<name>A0A0M5LWJ9_9PSED</name>
<evidence type="ECO:0000313" key="4">
    <source>
        <dbReference type="Proteomes" id="UP000186677"/>
    </source>
</evidence>
<dbReference type="OrthoDB" id="7028938at2"/>
<evidence type="ECO:0000313" key="3">
    <source>
        <dbReference type="Proteomes" id="UP000185990"/>
    </source>
</evidence>
<dbReference type="AlphaFoldDB" id="A0A0M5LWJ9"/>
<reference evidence="2 4" key="2">
    <citation type="submission" date="2016-11" db="EMBL/GenBank/DDBJ databases">
        <title>Draft genome of Pseudomonas versuta A4R1.5.</title>
        <authorList>
            <person name="See-Too W.-S."/>
        </authorList>
    </citation>
    <scope>NUCLEOTIDE SEQUENCE [LARGE SCALE GENOMIC DNA]</scope>
    <source>
        <strain evidence="2 4">A4R1.5</strain>
    </source>
</reference>
<accession>A0A0M5LWJ9</accession>
<dbReference type="KEGG" id="ppsy:AOC04_20980"/>
<keyword evidence="4" id="KW-1185">Reference proteome</keyword>
<gene>
    <name evidence="2" type="ORF">BOH73_06575</name>
    <name evidence="1" type="ORF">BOH74_14700</name>
</gene>
<dbReference type="EMBL" id="MPJC01000003">
    <property type="protein sequence ID" value="OKA22899.1"/>
    <property type="molecule type" value="Genomic_DNA"/>
</dbReference>
<accession>A0A1Q4KMN8</accession>
<dbReference type="RefSeq" id="WP_060696473.1">
    <property type="nucleotide sequence ID" value="NZ_CP012676.1"/>
</dbReference>
<evidence type="ECO:0000313" key="1">
    <source>
        <dbReference type="EMBL" id="OKA21921.1"/>
    </source>
</evidence>
<proteinExistence type="predicted"/>
<evidence type="ECO:0000313" key="2">
    <source>
        <dbReference type="EMBL" id="OKA22899.1"/>
    </source>
</evidence>
<comment type="caution">
    <text evidence="1">The sequence shown here is derived from an EMBL/GenBank/DDBJ whole genome shotgun (WGS) entry which is preliminary data.</text>
</comment>
<sequence length="100" mass="11078">MKRQGFASFHMSSLHLQQGLCASLALLVTLIGGQQWVRWEQAAPSQAVSLPAVVYQQQHFSTIKTNALDSSVYAADRYELAAAEETQIANSQPAPERWVF</sequence>